<dbReference type="PANTHER" id="PTHR20935">
    <property type="entry name" value="PHOSPHOGLYCERATE MUTASE-RELATED"/>
    <property type="match status" value="1"/>
</dbReference>
<dbReference type="PANTHER" id="PTHR20935:SF0">
    <property type="entry name" value="SERINE_THREONINE-PROTEIN PHOSPHATASE PGAM5, MITOCHONDRIAL"/>
    <property type="match status" value="1"/>
</dbReference>
<proteinExistence type="predicted"/>
<dbReference type="Pfam" id="PF00300">
    <property type="entry name" value="His_Phos_1"/>
    <property type="match status" value="1"/>
</dbReference>
<dbReference type="OrthoDB" id="280692at2"/>
<reference evidence="2 3" key="1">
    <citation type="journal article" date="2013" name="Genome Announc.">
        <title>Complete genome sequence of Simiduia agarivorans SA1(T), a marine bacterium able to degrade a variety of polysaccharides.</title>
        <authorList>
            <person name="Lin S.Y."/>
            <person name="Shieh W.Y."/>
            <person name="Chen J.S."/>
            <person name="Tang S.L."/>
        </authorList>
    </citation>
    <scope>NUCLEOTIDE SEQUENCE [LARGE SCALE GENOMIC DNA]</scope>
    <source>
        <strain evidence="3">DSM 21679 / JCM 13881 / BCRC 17597 / SA1</strain>
    </source>
</reference>
<dbReference type="Proteomes" id="UP000000466">
    <property type="component" value="Chromosome"/>
</dbReference>
<keyword evidence="1" id="KW-0378">Hydrolase</keyword>
<dbReference type="STRING" id="1117647.M5M_05535"/>
<dbReference type="KEGG" id="saga:M5M_05535"/>
<dbReference type="SUPFAM" id="SSF53254">
    <property type="entry name" value="Phosphoglycerate mutase-like"/>
    <property type="match status" value="1"/>
</dbReference>
<dbReference type="AlphaFoldDB" id="K4KWK9"/>
<protein>
    <submittedName>
        <fullName evidence="2">Phosphoglycerate/bisphosphoglycerate mutase</fullName>
    </submittedName>
</protein>
<accession>K4KWK9</accession>
<dbReference type="CDD" id="cd07067">
    <property type="entry name" value="HP_PGM_like"/>
    <property type="match status" value="1"/>
</dbReference>
<dbReference type="GO" id="GO:0016787">
    <property type="term" value="F:hydrolase activity"/>
    <property type="evidence" value="ECO:0007669"/>
    <property type="project" value="UniProtKB-KW"/>
</dbReference>
<name>K4KWK9_SIMAS</name>
<dbReference type="HOGENOM" id="CLU_084200_0_0_6"/>
<dbReference type="SMART" id="SM00855">
    <property type="entry name" value="PGAM"/>
    <property type="match status" value="1"/>
</dbReference>
<evidence type="ECO:0000256" key="1">
    <source>
        <dbReference type="ARBA" id="ARBA00022801"/>
    </source>
</evidence>
<sequence length="224" mass="24466">MAEIWLVRHGQASLGTDNYDQLSDLGHQQARWLGQHLRARAADRPVHLVSGQMARQIQTADGIAESLPLASRAQMDAFNEFDFESVVMSWLEQNPGYPLAPSPSAAELRRLLYSAMGAWAEGQLSLPAHKECWPAFHQRVASGWQQLAPAADSVMMVVSSAGAIASVLRHVMRLDNAATLELNLQICNASLTRLVRTESGTALTAFNDVSYLESGDRAHAITFA</sequence>
<dbReference type="InterPro" id="IPR051021">
    <property type="entry name" value="Mito_Ser/Thr_phosphatase"/>
</dbReference>
<organism evidence="2 3">
    <name type="scientific">Simiduia agarivorans (strain DSM 21679 / JCM 13881 / BCRC 17597 / SA1)</name>
    <dbReference type="NCBI Taxonomy" id="1117647"/>
    <lineage>
        <taxon>Bacteria</taxon>
        <taxon>Pseudomonadati</taxon>
        <taxon>Pseudomonadota</taxon>
        <taxon>Gammaproteobacteria</taxon>
        <taxon>Cellvibrionales</taxon>
        <taxon>Cellvibrionaceae</taxon>
        <taxon>Simiduia</taxon>
    </lineage>
</organism>
<dbReference type="eggNOG" id="COG0406">
    <property type="taxonomic scope" value="Bacteria"/>
</dbReference>
<dbReference type="InterPro" id="IPR013078">
    <property type="entry name" value="His_Pase_superF_clade-1"/>
</dbReference>
<keyword evidence="3" id="KW-1185">Reference proteome</keyword>
<dbReference type="InterPro" id="IPR029033">
    <property type="entry name" value="His_PPase_superfam"/>
</dbReference>
<dbReference type="EMBL" id="CP003746">
    <property type="protein sequence ID" value="AFU98312.1"/>
    <property type="molecule type" value="Genomic_DNA"/>
</dbReference>
<evidence type="ECO:0000313" key="3">
    <source>
        <dbReference type="Proteomes" id="UP000000466"/>
    </source>
</evidence>
<dbReference type="RefSeq" id="WP_015046485.1">
    <property type="nucleotide sequence ID" value="NC_018868.3"/>
</dbReference>
<evidence type="ECO:0000313" key="2">
    <source>
        <dbReference type="EMBL" id="AFU98312.1"/>
    </source>
</evidence>
<dbReference type="Gene3D" id="3.40.50.1240">
    <property type="entry name" value="Phosphoglycerate mutase-like"/>
    <property type="match status" value="1"/>
</dbReference>
<gene>
    <name evidence="2" type="ordered locus">M5M_05535</name>
</gene>